<dbReference type="VEuPathDB" id="CryptoDB:Cvel_14176"/>
<dbReference type="AlphaFoldDB" id="A0A0G4IGA0"/>
<accession>A0A0G4IGA0</accession>
<evidence type="ECO:0000313" key="1">
    <source>
        <dbReference type="EMBL" id="CEM56188.1"/>
    </source>
</evidence>
<organism evidence="1">
    <name type="scientific">Chromera velia CCMP2878</name>
    <dbReference type="NCBI Taxonomy" id="1169474"/>
    <lineage>
        <taxon>Eukaryota</taxon>
        <taxon>Sar</taxon>
        <taxon>Alveolata</taxon>
        <taxon>Colpodellida</taxon>
        <taxon>Chromeraceae</taxon>
        <taxon>Chromera</taxon>
    </lineage>
</organism>
<gene>
    <name evidence="1" type="ORF">Cvel_14176</name>
</gene>
<name>A0A0G4IGA0_9ALVE</name>
<protein>
    <submittedName>
        <fullName evidence="1">Uncharacterized protein</fullName>
    </submittedName>
</protein>
<reference evidence="1" key="1">
    <citation type="submission" date="2014-11" db="EMBL/GenBank/DDBJ databases">
        <authorList>
            <person name="Otto D Thomas"/>
            <person name="Naeem Raeece"/>
        </authorList>
    </citation>
    <scope>NUCLEOTIDE SEQUENCE</scope>
</reference>
<dbReference type="EMBL" id="CDMZ01005951">
    <property type="protein sequence ID" value="CEM56188.1"/>
    <property type="molecule type" value="Genomic_DNA"/>
</dbReference>
<proteinExistence type="predicted"/>
<sequence>MEDLKLPLEGLTKNFKDLDLSNLPSVKDFNAGGVRAPLVFDVDNWVEAGKPLNQNECAALIIPCETDSDCEDCDKVQRTDRYRCLQRQEDDNTFLAKIIPYEKICAPNSWDDGNGFLLERTEVQPQDLGRADTSRAFQQTYLRLGPCYLGGVGDDWCPGESKCMSPDPADVLFGGRGLSPVPGGCLYPAGVQGDCPTCDGEKENCEYEKVTAKLEGEDTTYCRSKIYIDEEEDQSGEAQIKQTQGERVCGDLLNSEACEGAEAYTQGNCCGAGEARFLCTPSSKAVFDILTFCGVMTGKGGMLPGEKDSEATKKMFEMTSRDLICAPEGTFASPAFFGDDGIDIGAGKVAPEVVKLCAVLGYKA</sequence>